<dbReference type="EMBL" id="OMOD01000180">
    <property type="protein sequence ID" value="SPF48258.1"/>
    <property type="molecule type" value="Genomic_DNA"/>
</dbReference>
<evidence type="ECO:0000313" key="3">
    <source>
        <dbReference type="Proteomes" id="UP000238701"/>
    </source>
</evidence>
<dbReference type="AlphaFoldDB" id="A0A2U3L8Q6"/>
<name>A0A2U3L8Q6_9BACT</name>
<protein>
    <submittedName>
        <fullName evidence="2">Uncharacterized protein</fullName>
    </submittedName>
</protein>
<dbReference type="Proteomes" id="UP000238701">
    <property type="component" value="Unassembled WGS sequence"/>
</dbReference>
<reference evidence="3" key="1">
    <citation type="submission" date="2018-02" db="EMBL/GenBank/DDBJ databases">
        <authorList>
            <person name="Hausmann B."/>
        </authorList>
    </citation>
    <scope>NUCLEOTIDE SEQUENCE [LARGE SCALE GENOMIC DNA]</scope>
    <source>
        <strain evidence="3">Peat soil MAG SbA1</strain>
    </source>
</reference>
<proteinExistence type="predicted"/>
<evidence type="ECO:0000313" key="2">
    <source>
        <dbReference type="EMBL" id="SPF48258.1"/>
    </source>
</evidence>
<evidence type="ECO:0000256" key="1">
    <source>
        <dbReference type="SAM" id="MobiDB-lite"/>
    </source>
</evidence>
<organism evidence="2 3">
    <name type="scientific">Candidatus Sulfotelmatobacter kueseliae</name>
    <dbReference type="NCBI Taxonomy" id="2042962"/>
    <lineage>
        <taxon>Bacteria</taxon>
        <taxon>Pseudomonadati</taxon>
        <taxon>Acidobacteriota</taxon>
        <taxon>Terriglobia</taxon>
        <taxon>Terriglobales</taxon>
        <taxon>Candidatus Korobacteraceae</taxon>
        <taxon>Candidatus Sulfotelmatobacter</taxon>
    </lineage>
</organism>
<sequence length="61" mass="6183">MVHGVAGECYAGAGACAVSSRPKVVVRLELVCAPGMVRQSLSSGGRAALQRRVENGRGSGL</sequence>
<feature type="region of interest" description="Disordered" evidence="1">
    <location>
        <begin position="42"/>
        <end position="61"/>
    </location>
</feature>
<accession>A0A2U3L8Q6</accession>
<gene>
    <name evidence="2" type="ORF">SBA1_820060</name>
</gene>